<feature type="compositionally biased region" description="Polar residues" evidence="1">
    <location>
        <begin position="131"/>
        <end position="142"/>
    </location>
</feature>
<evidence type="ECO:0000256" key="1">
    <source>
        <dbReference type="SAM" id="MobiDB-lite"/>
    </source>
</evidence>
<comment type="caution">
    <text evidence="3">The sequence shown here is derived from an EMBL/GenBank/DDBJ whole genome shotgun (WGS) entry which is preliminary data.</text>
</comment>
<evidence type="ECO:0000256" key="2">
    <source>
        <dbReference type="SAM" id="Phobius"/>
    </source>
</evidence>
<keyword evidence="2" id="KW-0812">Transmembrane</keyword>
<sequence>MFLEEMENGQGDERHELKLLEIPSKERQFENTMVTLSQELVSVGVMVIVCASLSVLCVAVWLVRCRRDQGREKEERDRQRDLDNYNDKQVNKSFSKRAVADKVIEPPKRAESVHSNRSIRSRDGSVKEPISLSNSTTTTDETIGQCDSRAAQAYVSRPLERIKEESTPIRNKRLETVSITASFETLQRNDSKVNVFPADKLEEIDLNPGLNTSVINLDTI</sequence>
<keyword evidence="4" id="KW-1185">Reference proteome</keyword>
<gene>
    <name evidence="3" type="ORF">CYNAS_LOCUS13396</name>
</gene>
<feature type="transmembrane region" description="Helical" evidence="2">
    <location>
        <begin position="40"/>
        <end position="63"/>
    </location>
</feature>
<evidence type="ECO:0000313" key="4">
    <source>
        <dbReference type="Proteomes" id="UP001176961"/>
    </source>
</evidence>
<accession>A0AA36M8B2</accession>
<name>A0AA36M8B2_CYLNA</name>
<reference evidence="3" key="1">
    <citation type="submission" date="2023-07" db="EMBL/GenBank/DDBJ databases">
        <authorList>
            <consortium name="CYATHOMIX"/>
        </authorList>
    </citation>
    <scope>NUCLEOTIDE SEQUENCE</scope>
    <source>
        <strain evidence="3">N/A</strain>
    </source>
</reference>
<feature type="compositionally biased region" description="Basic and acidic residues" evidence="1">
    <location>
        <begin position="105"/>
        <end position="126"/>
    </location>
</feature>
<dbReference type="EMBL" id="CATQJL010000305">
    <property type="protein sequence ID" value="CAJ0601413.1"/>
    <property type="molecule type" value="Genomic_DNA"/>
</dbReference>
<proteinExistence type="predicted"/>
<organism evidence="3 4">
    <name type="scientific">Cylicocyclus nassatus</name>
    <name type="common">Nematode worm</name>
    <dbReference type="NCBI Taxonomy" id="53992"/>
    <lineage>
        <taxon>Eukaryota</taxon>
        <taxon>Metazoa</taxon>
        <taxon>Ecdysozoa</taxon>
        <taxon>Nematoda</taxon>
        <taxon>Chromadorea</taxon>
        <taxon>Rhabditida</taxon>
        <taxon>Rhabditina</taxon>
        <taxon>Rhabditomorpha</taxon>
        <taxon>Strongyloidea</taxon>
        <taxon>Strongylidae</taxon>
        <taxon>Cylicocyclus</taxon>
    </lineage>
</organism>
<dbReference type="Proteomes" id="UP001176961">
    <property type="component" value="Unassembled WGS sequence"/>
</dbReference>
<evidence type="ECO:0000313" key="3">
    <source>
        <dbReference type="EMBL" id="CAJ0601413.1"/>
    </source>
</evidence>
<dbReference type="AlphaFoldDB" id="A0AA36M8B2"/>
<keyword evidence="2" id="KW-0472">Membrane</keyword>
<keyword evidence="2" id="KW-1133">Transmembrane helix</keyword>
<feature type="region of interest" description="Disordered" evidence="1">
    <location>
        <begin position="105"/>
        <end position="142"/>
    </location>
</feature>
<protein>
    <submittedName>
        <fullName evidence="3">Uncharacterized protein</fullName>
    </submittedName>
</protein>